<evidence type="ECO:0000313" key="2">
    <source>
        <dbReference type="EMBL" id="STX50467.1"/>
    </source>
</evidence>
<organism evidence="2 3">
    <name type="scientific">Legionella busanensis</name>
    <dbReference type="NCBI Taxonomy" id="190655"/>
    <lineage>
        <taxon>Bacteria</taxon>
        <taxon>Pseudomonadati</taxon>
        <taxon>Pseudomonadota</taxon>
        <taxon>Gammaproteobacteria</taxon>
        <taxon>Legionellales</taxon>
        <taxon>Legionellaceae</taxon>
        <taxon>Legionella</taxon>
    </lineage>
</organism>
<dbReference type="OrthoDB" id="5651950at2"/>
<proteinExistence type="predicted"/>
<feature type="transmembrane region" description="Helical" evidence="1">
    <location>
        <begin position="71"/>
        <end position="90"/>
    </location>
</feature>
<gene>
    <name evidence="2" type="ORF">NCTC13316_00548</name>
</gene>
<accession>A0A378JHH8</accession>
<sequence>MRGLPLRQRIGISFGILWLLISILVSLFFSNFESVMTGVVIFLILGILPVIIISCLWWILEGVSWTKNKLIITLSVIITLSLVIFCYAYIFNDASKALLNATWGMSENEVKHANSESDSIWGDSHIPLDFDGERGVIQPAPSSIHNAEKVVMISQDKLFLPEYSKNFIVGYYFLDNHLYGYDLTYSTESIKEIKDILEKLRDKYGKGIVLKKVSGNENEIVAIGWVQEKQHIFFSVRSRIDDSVLKYFVNIEVTYLPIYNKIYNP</sequence>
<dbReference type="EMBL" id="UGOD01000001">
    <property type="protein sequence ID" value="STX50467.1"/>
    <property type="molecule type" value="Genomic_DNA"/>
</dbReference>
<keyword evidence="1" id="KW-0812">Transmembrane</keyword>
<reference evidence="2 3" key="1">
    <citation type="submission" date="2018-06" db="EMBL/GenBank/DDBJ databases">
        <authorList>
            <consortium name="Pathogen Informatics"/>
            <person name="Doyle S."/>
        </authorList>
    </citation>
    <scope>NUCLEOTIDE SEQUENCE [LARGE SCALE GENOMIC DNA]</scope>
    <source>
        <strain evidence="2 3">NCTC13316</strain>
    </source>
</reference>
<evidence type="ECO:0000313" key="3">
    <source>
        <dbReference type="Proteomes" id="UP000254794"/>
    </source>
</evidence>
<protein>
    <submittedName>
        <fullName evidence="2">Uncharacterized protein</fullName>
    </submittedName>
</protein>
<name>A0A378JHH8_9GAMM</name>
<keyword evidence="3" id="KW-1185">Reference proteome</keyword>
<keyword evidence="1" id="KW-0472">Membrane</keyword>
<keyword evidence="1" id="KW-1133">Transmembrane helix</keyword>
<feature type="transmembrane region" description="Helical" evidence="1">
    <location>
        <begin position="12"/>
        <end position="29"/>
    </location>
</feature>
<dbReference type="AlphaFoldDB" id="A0A378JHH8"/>
<dbReference type="Proteomes" id="UP000254794">
    <property type="component" value="Unassembled WGS sequence"/>
</dbReference>
<feature type="transmembrane region" description="Helical" evidence="1">
    <location>
        <begin position="35"/>
        <end position="59"/>
    </location>
</feature>
<dbReference type="RefSeq" id="WP_115330183.1">
    <property type="nucleotide sequence ID" value="NZ_CAAAHP010000004.1"/>
</dbReference>
<evidence type="ECO:0000256" key="1">
    <source>
        <dbReference type="SAM" id="Phobius"/>
    </source>
</evidence>